<keyword evidence="3" id="KW-0547">Nucleotide-binding</keyword>
<proteinExistence type="predicted"/>
<dbReference type="PROSITE" id="PS51192">
    <property type="entry name" value="HELICASE_ATP_BIND_1"/>
    <property type="match status" value="1"/>
</dbReference>
<dbReference type="GO" id="GO:0016787">
    <property type="term" value="F:hydrolase activity"/>
    <property type="evidence" value="ECO:0007669"/>
    <property type="project" value="InterPro"/>
</dbReference>
<dbReference type="PANTHER" id="PTHR47396">
    <property type="entry name" value="TYPE I RESTRICTION ENZYME ECOKI R PROTEIN"/>
    <property type="match status" value="1"/>
</dbReference>
<keyword evidence="3" id="KW-0347">Helicase</keyword>
<dbReference type="Pfam" id="PF04851">
    <property type="entry name" value="ResIII"/>
    <property type="match status" value="1"/>
</dbReference>
<dbReference type="SMART" id="SM00490">
    <property type="entry name" value="HELICc"/>
    <property type="match status" value="1"/>
</dbReference>
<name>A0A858NNW7_9CAUD</name>
<sequence>MVAGVRAALRRKVRRVLLQAPTGSGKTVIASFIASEVASRGKRVSFNVHRAELMRGTSNTFTKYGIKHGFIAADHPLTVANVQICSIDTLKNRLTVTAEPDVVLWDECHHLGAAGWQEIMNAWPNATHIGLSATPWRLDGSGLDDCFDELIPGPSTSWLMDEGHLSQYEIYAPTSPDMKGARKSKGRAGPEFTKGDASARMDIPKRTGDIIKHWRLHANGMRTIGFAVSVADSMMLVERFNAAGIPAAHLDGTTPKGLRKKIIDGFVDGAIKVLFNVALFDEGFDLAAIAGRDVTVDCLIDAAPTMSLSRVLQRWGRVLRPKPYAAIILDHAGNSARHGFPDDERVWTLEGRDKTAAANDNGPPPPVTCTGCFRQVKRPLPECCPSCGKPLLAEFKPLDVAEGELKKVTAEDREKARQARKMEEHNARTLVELVALGQRRGYPNPHAWAFKKWSNSKARQLHAKKIADADEIAA</sequence>
<dbReference type="GO" id="GO:0005524">
    <property type="term" value="F:ATP binding"/>
    <property type="evidence" value="ECO:0007669"/>
    <property type="project" value="InterPro"/>
</dbReference>
<dbReference type="Gene3D" id="3.40.50.300">
    <property type="entry name" value="P-loop containing nucleotide triphosphate hydrolases"/>
    <property type="match status" value="2"/>
</dbReference>
<evidence type="ECO:0000259" key="2">
    <source>
        <dbReference type="PROSITE" id="PS51192"/>
    </source>
</evidence>
<dbReference type="InterPro" id="IPR006935">
    <property type="entry name" value="Helicase/UvrB_N"/>
</dbReference>
<dbReference type="SMART" id="SM00487">
    <property type="entry name" value="DEXDc"/>
    <property type="match status" value="1"/>
</dbReference>
<evidence type="ECO:0000256" key="1">
    <source>
        <dbReference type="SAM" id="MobiDB-lite"/>
    </source>
</evidence>
<dbReference type="GO" id="GO:0003677">
    <property type="term" value="F:DNA binding"/>
    <property type="evidence" value="ECO:0007669"/>
    <property type="project" value="InterPro"/>
</dbReference>
<gene>
    <name evidence="3" type="ORF">XccvBFoX1_gp39</name>
</gene>
<keyword evidence="3" id="KW-0067">ATP-binding</keyword>
<dbReference type="InterPro" id="IPR050742">
    <property type="entry name" value="Helicase_Restrict-Modif_Enz"/>
</dbReference>
<protein>
    <submittedName>
        <fullName evidence="3">Putative DNA helicase</fullName>
    </submittedName>
</protein>
<evidence type="ECO:0000313" key="3">
    <source>
        <dbReference type="EMBL" id="QJB21778.1"/>
    </source>
</evidence>
<accession>A0A858NNW7</accession>
<evidence type="ECO:0000313" key="4">
    <source>
        <dbReference type="Proteomes" id="UP000671938"/>
    </source>
</evidence>
<dbReference type="InterPro" id="IPR001650">
    <property type="entry name" value="Helicase_C-like"/>
</dbReference>
<keyword evidence="4" id="KW-1185">Reference proteome</keyword>
<organism evidence="3 4">
    <name type="scientific">Xanthomonas phage FoX1</name>
    <dbReference type="NCBI Taxonomy" id="2723897"/>
    <lineage>
        <taxon>Viruses</taxon>
        <taxon>Duplodnaviria</taxon>
        <taxon>Heunggongvirae</taxon>
        <taxon>Uroviricota</taxon>
        <taxon>Caudoviricetes</taxon>
        <taxon>Foxunavirus</taxon>
        <taxon>Foxunavirus fox1</taxon>
    </lineage>
</organism>
<dbReference type="InterPro" id="IPR027417">
    <property type="entry name" value="P-loop_NTPase"/>
</dbReference>
<feature type="domain" description="Helicase ATP-binding" evidence="2">
    <location>
        <begin position="7"/>
        <end position="153"/>
    </location>
</feature>
<reference evidence="4" key="1">
    <citation type="submission" date="2020-03" db="EMBL/GenBank/DDBJ databases">
        <title>Development of an integrated pest management strategy to control Xanthomonas campestris pv. campestris by using bacteriophages.</title>
        <authorList>
            <person name="Holtappels D."/>
            <person name="Rombouts S."/>
            <person name="Lavigne R."/>
            <person name="Wagemans J."/>
        </authorList>
    </citation>
    <scope>NUCLEOTIDE SEQUENCE [LARGE SCALE GENOMIC DNA]</scope>
</reference>
<keyword evidence="3" id="KW-0378">Hydrolase</keyword>
<feature type="region of interest" description="Disordered" evidence="1">
    <location>
        <begin position="176"/>
        <end position="197"/>
    </location>
</feature>
<dbReference type="Pfam" id="PF00271">
    <property type="entry name" value="Helicase_C"/>
    <property type="match status" value="1"/>
</dbReference>
<dbReference type="GO" id="GO:0004386">
    <property type="term" value="F:helicase activity"/>
    <property type="evidence" value="ECO:0007669"/>
    <property type="project" value="UniProtKB-KW"/>
</dbReference>
<dbReference type="InterPro" id="IPR014001">
    <property type="entry name" value="Helicase_ATP-bd"/>
</dbReference>
<dbReference type="SUPFAM" id="SSF52540">
    <property type="entry name" value="P-loop containing nucleoside triphosphate hydrolases"/>
    <property type="match status" value="1"/>
</dbReference>
<dbReference type="PANTHER" id="PTHR47396:SF1">
    <property type="entry name" value="ATP-DEPENDENT HELICASE IRC3-RELATED"/>
    <property type="match status" value="1"/>
</dbReference>
<dbReference type="Proteomes" id="UP000671938">
    <property type="component" value="Segment"/>
</dbReference>
<dbReference type="EMBL" id="MT161381">
    <property type="protein sequence ID" value="QJB21778.1"/>
    <property type="molecule type" value="Genomic_DNA"/>
</dbReference>